<dbReference type="Pfam" id="PF00565">
    <property type="entry name" value="SNase"/>
    <property type="match status" value="1"/>
</dbReference>
<dbReference type="PANTHER" id="PTHR12302">
    <property type="entry name" value="EBNA2 BINDING PROTEIN P100"/>
    <property type="match status" value="1"/>
</dbReference>
<dbReference type="PANTHER" id="PTHR12302:SF3">
    <property type="entry name" value="SERINE_THREONINE-PROTEIN KINASE 31"/>
    <property type="match status" value="1"/>
</dbReference>
<keyword evidence="1" id="KW-0540">Nuclease</keyword>
<dbReference type="STRING" id="525904.Tter_2736"/>
<dbReference type="InterPro" id="IPR002071">
    <property type="entry name" value="Thermonucl_AS"/>
</dbReference>
<dbReference type="Proteomes" id="UP000000323">
    <property type="component" value="Chromosome 2"/>
</dbReference>
<proteinExistence type="predicted"/>
<dbReference type="AlphaFoldDB" id="D1CIQ2"/>
<organism evidence="6 7">
    <name type="scientific">Thermobaculum terrenum (strain ATCC BAA-798 / CCMEE 7001 / YNP1)</name>
    <dbReference type="NCBI Taxonomy" id="525904"/>
    <lineage>
        <taxon>Bacteria</taxon>
        <taxon>Bacillati</taxon>
        <taxon>Chloroflexota</taxon>
        <taxon>Chloroflexia</taxon>
        <taxon>Candidatus Thermobaculales</taxon>
        <taxon>Candidatus Thermobaculaceae</taxon>
        <taxon>Thermobaculum</taxon>
    </lineage>
</organism>
<dbReference type="InterPro" id="IPR035437">
    <property type="entry name" value="SNase_OB-fold_sf"/>
</dbReference>
<dbReference type="KEGG" id="ttr:Tter_2736"/>
<evidence type="ECO:0000313" key="6">
    <source>
        <dbReference type="EMBL" id="ACZ43622.1"/>
    </source>
</evidence>
<evidence type="ECO:0000256" key="4">
    <source>
        <dbReference type="SAM" id="MobiDB-lite"/>
    </source>
</evidence>
<evidence type="ECO:0000313" key="7">
    <source>
        <dbReference type="Proteomes" id="UP000000323"/>
    </source>
</evidence>
<keyword evidence="3 6" id="KW-0378">Hydrolase</keyword>
<dbReference type="EC" id="3.1.31.1" evidence="6"/>
<dbReference type="InterPro" id="IPR016071">
    <property type="entry name" value="Staphylococal_nuclease_OB-fold"/>
</dbReference>
<keyword evidence="2" id="KW-0255">Endonuclease</keyword>
<dbReference type="Gene3D" id="2.40.50.90">
    <property type="match status" value="1"/>
</dbReference>
<dbReference type="PROSITE" id="PS51257">
    <property type="entry name" value="PROKAR_LIPOPROTEIN"/>
    <property type="match status" value="1"/>
</dbReference>
<evidence type="ECO:0000256" key="3">
    <source>
        <dbReference type="ARBA" id="ARBA00022801"/>
    </source>
</evidence>
<dbReference type="CDD" id="cd00175">
    <property type="entry name" value="SNc"/>
    <property type="match status" value="1"/>
</dbReference>
<dbReference type="GO" id="GO:0003676">
    <property type="term" value="F:nucleic acid binding"/>
    <property type="evidence" value="ECO:0007669"/>
    <property type="project" value="InterPro"/>
</dbReference>
<dbReference type="PROSITE" id="PS01284">
    <property type="entry name" value="TNASE_2"/>
    <property type="match status" value="1"/>
</dbReference>
<dbReference type="EMBL" id="CP001826">
    <property type="protein sequence ID" value="ACZ43622.1"/>
    <property type="molecule type" value="Genomic_DNA"/>
</dbReference>
<evidence type="ECO:0000259" key="5">
    <source>
        <dbReference type="PROSITE" id="PS50830"/>
    </source>
</evidence>
<dbReference type="PROSITE" id="PS01123">
    <property type="entry name" value="TNASE_1"/>
    <property type="match status" value="1"/>
</dbReference>
<dbReference type="SMART" id="SM00318">
    <property type="entry name" value="SNc"/>
    <property type="match status" value="1"/>
</dbReference>
<keyword evidence="7" id="KW-1185">Reference proteome</keyword>
<dbReference type="GO" id="GO:1990599">
    <property type="term" value="F:3' overhang single-stranded DNA endodeoxyribonuclease activity"/>
    <property type="evidence" value="ECO:0007669"/>
    <property type="project" value="UniProtKB-EC"/>
</dbReference>
<dbReference type="PROSITE" id="PS50830">
    <property type="entry name" value="TNASE_3"/>
    <property type="match status" value="1"/>
</dbReference>
<dbReference type="HOGENOM" id="CLU_1077416_0_0_0"/>
<reference evidence="7" key="1">
    <citation type="journal article" date="2010" name="Stand. Genomic Sci.">
        <title>Complete genome sequence of 'Thermobaculum terrenum' type strain (YNP1).</title>
        <authorList>
            <person name="Kiss H."/>
            <person name="Cleland D."/>
            <person name="Lapidus A."/>
            <person name="Lucas S."/>
            <person name="Glavina Del Rio T."/>
            <person name="Nolan M."/>
            <person name="Tice H."/>
            <person name="Han C."/>
            <person name="Goodwin L."/>
            <person name="Pitluck S."/>
            <person name="Liolios K."/>
            <person name="Ivanova N."/>
            <person name="Mavromatis K."/>
            <person name="Ovchinnikova G."/>
            <person name="Pati A."/>
            <person name="Chen A."/>
            <person name="Palaniappan K."/>
            <person name="Land M."/>
            <person name="Hauser L."/>
            <person name="Chang Y."/>
            <person name="Jeffries C."/>
            <person name="Lu M."/>
            <person name="Brettin T."/>
            <person name="Detter J."/>
            <person name="Goker M."/>
            <person name="Tindall B."/>
            <person name="Beck B."/>
            <person name="McDermott T."/>
            <person name="Woyke T."/>
            <person name="Bristow J."/>
            <person name="Eisen J."/>
            <person name="Markowitz V."/>
            <person name="Hugenholtz P."/>
            <person name="Kyrpides N."/>
            <person name="Klenk H."/>
            <person name="Cheng J."/>
        </authorList>
    </citation>
    <scope>NUCLEOTIDE SEQUENCE [LARGE SCALE GENOMIC DNA]</scope>
    <source>
        <strain evidence="7">ATCC BAA-798 / YNP1</strain>
    </source>
</reference>
<gene>
    <name evidence="6" type="ordered locus">Tter_2736</name>
</gene>
<evidence type="ECO:0000256" key="2">
    <source>
        <dbReference type="ARBA" id="ARBA00022759"/>
    </source>
</evidence>
<dbReference type="eggNOG" id="COG1525">
    <property type="taxonomic scope" value="Bacteria"/>
</dbReference>
<protein>
    <submittedName>
        <fullName evidence="6">Micrococcal nuclease</fullName>
        <ecNumber evidence="6">3.1.31.1</ecNumber>
    </submittedName>
</protein>
<feature type="domain" description="TNase-like" evidence="5">
    <location>
        <begin position="69"/>
        <end position="202"/>
    </location>
</feature>
<accession>D1CIQ2</accession>
<dbReference type="SUPFAM" id="SSF50199">
    <property type="entry name" value="Staphylococcal nuclease"/>
    <property type="match status" value="1"/>
</dbReference>
<name>D1CIQ2_THET1</name>
<sequence>MDRRFLLAGGAILLFSCLCLLVGIVIGLMLTPTSEQAKQVTSRTAVVGVATHSTPSFSPMQTSTPFKNLEGPYKVARVVDGDTIRVIINGEEETVRLIGIDTPETVDPRKPVECFGREASAAAKRMLEGKQVYLEEDPTQGKRDRYGRLLAYVWVDHTLFNLWMIRQGYAHEYTYDEPYKYRDEFRAAERYARTHDVGLWSPHTCNGDTDRPASGTSGHVAPTPAPLWPLDDHLALYGSGLVGHALRSSPNLPSPVSA</sequence>
<evidence type="ECO:0000256" key="1">
    <source>
        <dbReference type="ARBA" id="ARBA00022722"/>
    </source>
</evidence>
<feature type="region of interest" description="Disordered" evidence="4">
    <location>
        <begin position="202"/>
        <end position="222"/>
    </location>
</feature>